<feature type="transmembrane region" description="Helical" evidence="1">
    <location>
        <begin position="64"/>
        <end position="81"/>
    </location>
</feature>
<feature type="transmembrane region" description="Helical" evidence="1">
    <location>
        <begin position="144"/>
        <end position="162"/>
    </location>
</feature>
<name>A0ABU0E4X0_9FIRM</name>
<protein>
    <submittedName>
        <fullName evidence="2">Uncharacterized protein</fullName>
    </submittedName>
</protein>
<keyword evidence="1" id="KW-0472">Membrane</keyword>
<keyword evidence="3" id="KW-1185">Reference proteome</keyword>
<dbReference type="EMBL" id="JAUSUR010000004">
    <property type="protein sequence ID" value="MDQ0361860.1"/>
    <property type="molecule type" value="Genomic_DNA"/>
</dbReference>
<evidence type="ECO:0000313" key="2">
    <source>
        <dbReference type="EMBL" id="MDQ0361860.1"/>
    </source>
</evidence>
<dbReference type="Proteomes" id="UP001230220">
    <property type="component" value="Unassembled WGS sequence"/>
</dbReference>
<proteinExistence type="predicted"/>
<sequence length="308" mass="35714">MCCKKRNEKNESLRNKGSKIYIWILSISLILIPLIIFRLLFCIADVMGGERKLLYYLNTFQPNSLYFLLYSIIGLITIYFTRRFLLELLKNSIVKHISTTNIRLYSGLCLCDRVLPITVIIFMIFVKGTNLIISSDLSGLDDNAITIVTSVIGFTGVSLTVLQASSSLKRVSADKMHNSTEWRSNLMDIASKKKINLDDVLRVLSAMTPYKNNSDEQKKEKYNVNNMVDEIHDKIRDNTNLVYDRSCEGYHSIVFQEDASLVREYARVLLKLDWIINTNYRSRNELEKLVQIKELKKHFFISQNNRNE</sequence>
<accession>A0ABU0E4X0</accession>
<evidence type="ECO:0000256" key="1">
    <source>
        <dbReference type="SAM" id="Phobius"/>
    </source>
</evidence>
<evidence type="ECO:0000313" key="3">
    <source>
        <dbReference type="Proteomes" id="UP001230220"/>
    </source>
</evidence>
<feature type="transmembrane region" description="Helical" evidence="1">
    <location>
        <begin position="20"/>
        <end position="44"/>
    </location>
</feature>
<keyword evidence="1" id="KW-0812">Transmembrane</keyword>
<keyword evidence="1" id="KW-1133">Transmembrane helix</keyword>
<dbReference type="RefSeq" id="WP_307408954.1">
    <property type="nucleotide sequence ID" value="NZ_JAUSUR010000004.1"/>
</dbReference>
<reference evidence="2 3" key="1">
    <citation type="submission" date="2023-07" db="EMBL/GenBank/DDBJ databases">
        <title>Genomic Encyclopedia of Type Strains, Phase IV (KMG-IV): sequencing the most valuable type-strain genomes for metagenomic binning, comparative biology and taxonomic classification.</title>
        <authorList>
            <person name="Goeker M."/>
        </authorList>
    </citation>
    <scope>NUCLEOTIDE SEQUENCE [LARGE SCALE GENOMIC DNA]</scope>
    <source>
        <strain evidence="2 3">DSM 16784</strain>
    </source>
</reference>
<organism evidence="2 3">
    <name type="scientific">Breznakia pachnodae</name>
    <dbReference type="NCBI Taxonomy" id="265178"/>
    <lineage>
        <taxon>Bacteria</taxon>
        <taxon>Bacillati</taxon>
        <taxon>Bacillota</taxon>
        <taxon>Erysipelotrichia</taxon>
        <taxon>Erysipelotrichales</taxon>
        <taxon>Erysipelotrichaceae</taxon>
        <taxon>Breznakia</taxon>
    </lineage>
</organism>
<feature type="transmembrane region" description="Helical" evidence="1">
    <location>
        <begin position="102"/>
        <end position="124"/>
    </location>
</feature>
<comment type="caution">
    <text evidence="2">The sequence shown here is derived from an EMBL/GenBank/DDBJ whole genome shotgun (WGS) entry which is preliminary data.</text>
</comment>
<gene>
    <name evidence="2" type="ORF">J2S15_002610</name>
</gene>